<proteinExistence type="predicted"/>
<evidence type="ECO:0000313" key="3">
    <source>
        <dbReference type="Proteomes" id="UP000240493"/>
    </source>
</evidence>
<keyword evidence="3" id="KW-1185">Reference proteome</keyword>
<evidence type="ECO:0000313" key="2">
    <source>
        <dbReference type="EMBL" id="PTB37738.1"/>
    </source>
</evidence>
<feature type="chain" id="PRO_5015760030" description="Secreted protein" evidence="1">
    <location>
        <begin position="22"/>
        <end position="100"/>
    </location>
</feature>
<reference evidence="2 3" key="1">
    <citation type="submission" date="2016-07" db="EMBL/GenBank/DDBJ databases">
        <title>Multiple horizontal gene transfer events from other fungi enriched the ability of initially mycotrophic Trichoderma (Ascomycota) to feed on dead plant biomass.</title>
        <authorList>
            <consortium name="DOE Joint Genome Institute"/>
            <person name="Aerts A."/>
            <person name="Atanasova L."/>
            <person name="Chenthamara K."/>
            <person name="Zhang J."/>
            <person name="Grujic M."/>
            <person name="Henrissat B."/>
            <person name="Kuo A."/>
            <person name="Salamov A."/>
            <person name="Lipzen A."/>
            <person name="Labutti K."/>
            <person name="Barry K."/>
            <person name="Miao Y."/>
            <person name="Rahimi M.J."/>
            <person name="Shen Q."/>
            <person name="Grigoriev I.V."/>
            <person name="Kubicek C.P."/>
            <person name="Druzhinina I.S."/>
        </authorList>
    </citation>
    <scope>NUCLEOTIDE SEQUENCE [LARGE SCALE GENOMIC DNA]</scope>
    <source>
        <strain evidence="2 3">CBS 433.97</strain>
    </source>
</reference>
<keyword evidence="1" id="KW-0732">Signal</keyword>
<dbReference type="Proteomes" id="UP000240493">
    <property type="component" value="Unassembled WGS sequence"/>
</dbReference>
<evidence type="ECO:0008006" key="4">
    <source>
        <dbReference type="Google" id="ProtNLM"/>
    </source>
</evidence>
<dbReference type="AlphaFoldDB" id="A0A2T3YYW3"/>
<sequence length="100" mass="11164">MRNVLWLGSPLLLLTMQNGHVRRLSLLYAYVYYARTYQEYLVLDSTNARGAVNFVLVFGAGTEQDLADNVTDATHAATTNTEFPVAGTFITMLDTGMHHH</sequence>
<protein>
    <recommendedName>
        <fullName evidence="4">Secreted protein</fullName>
    </recommendedName>
</protein>
<feature type="signal peptide" evidence="1">
    <location>
        <begin position="1"/>
        <end position="21"/>
    </location>
</feature>
<organism evidence="2 3">
    <name type="scientific">Trichoderma asperellum (strain ATCC 204424 / CBS 433.97 / NBRC 101777)</name>
    <dbReference type="NCBI Taxonomy" id="1042311"/>
    <lineage>
        <taxon>Eukaryota</taxon>
        <taxon>Fungi</taxon>
        <taxon>Dikarya</taxon>
        <taxon>Ascomycota</taxon>
        <taxon>Pezizomycotina</taxon>
        <taxon>Sordariomycetes</taxon>
        <taxon>Hypocreomycetidae</taxon>
        <taxon>Hypocreales</taxon>
        <taxon>Hypocreaceae</taxon>
        <taxon>Trichoderma</taxon>
    </lineage>
</organism>
<gene>
    <name evidence="2" type="ORF">M441DRAFT_447786</name>
</gene>
<name>A0A2T3YYW3_TRIA4</name>
<dbReference type="EMBL" id="KZ679267">
    <property type="protein sequence ID" value="PTB37738.1"/>
    <property type="molecule type" value="Genomic_DNA"/>
</dbReference>
<evidence type="ECO:0000256" key="1">
    <source>
        <dbReference type="SAM" id="SignalP"/>
    </source>
</evidence>
<accession>A0A2T3YYW3</accession>